<evidence type="ECO:0000256" key="3">
    <source>
        <dbReference type="ARBA" id="ARBA00022837"/>
    </source>
</evidence>
<evidence type="ECO:0000259" key="9">
    <source>
        <dbReference type="PROSITE" id="PS50268"/>
    </source>
</evidence>
<keyword evidence="7" id="KW-0812">Transmembrane</keyword>
<dbReference type="Pfam" id="PF00028">
    <property type="entry name" value="Cadherin"/>
    <property type="match status" value="8"/>
</dbReference>
<dbReference type="Gene3D" id="2.60.40.60">
    <property type="entry name" value="Cadherins"/>
    <property type="match status" value="11"/>
</dbReference>
<keyword evidence="7" id="KW-1133">Transmembrane helix</keyword>
<evidence type="ECO:0000313" key="10">
    <source>
        <dbReference type="EMBL" id="KAK4881949.1"/>
    </source>
</evidence>
<comment type="subcellular location">
    <subcellularLocation>
        <location evidence="1">Membrane</location>
    </subcellularLocation>
</comment>
<accession>A0AAN7PCA4</accession>
<keyword evidence="4 7" id="KW-0472">Membrane</keyword>
<feature type="domain" description="Cadherin" evidence="9">
    <location>
        <begin position="1175"/>
        <end position="1282"/>
    </location>
</feature>
<evidence type="ECO:0000256" key="1">
    <source>
        <dbReference type="ARBA" id="ARBA00004370"/>
    </source>
</evidence>
<dbReference type="FunFam" id="2.60.40.60:FF:000104">
    <property type="entry name" value="cadherin-23 isoform X1"/>
    <property type="match status" value="1"/>
</dbReference>
<keyword evidence="11" id="KW-1185">Reference proteome</keyword>
<feature type="domain" description="Cadherin" evidence="9">
    <location>
        <begin position="110"/>
        <end position="136"/>
    </location>
</feature>
<evidence type="ECO:0000256" key="6">
    <source>
        <dbReference type="SAM" id="MobiDB-lite"/>
    </source>
</evidence>
<evidence type="ECO:0000313" key="11">
    <source>
        <dbReference type="Proteomes" id="UP001353858"/>
    </source>
</evidence>
<dbReference type="PANTHER" id="PTHR24027">
    <property type="entry name" value="CADHERIN-23"/>
    <property type="match status" value="1"/>
</dbReference>
<dbReference type="PANTHER" id="PTHR24027:SF442">
    <property type="entry name" value="PROTOCADHERIN-15 ISOFORM X1"/>
    <property type="match status" value="1"/>
</dbReference>
<dbReference type="GO" id="GO:0045296">
    <property type="term" value="F:cadherin binding"/>
    <property type="evidence" value="ECO:0007669"/>
    <property type="project" value="TreeGrafter"/>
</dbReference>
<dbReference type="GO" id="GO:0005509">
    <property type="term" value="F:calcium ion binding"/>
    <property type="evidence" value="ECO:0007669"/>
    <property type="project" value="UniProtKB-UniRule"/>
</dbReference>
<dbReference type="PROSITE" id="PS50268">
    <property type="entry name" value="CADHERIN_2"/>
    <property type="match status" value="11"/>
</dbReference>
<feature type="domain" description="Cadherin" evidence="9">
    <location>
        <begin position="276"/>
        <end position="364"/>
    </location>
</feature>
<reference evidence="11" key="1">
    <citation type="submission" date="2023-01" db="EMBL/GenBank/DDBJ databases">
        <title>Key to firefly adult light organ development and bioluminescence: homeobox transcription factors regulate luciferase expression and transportation to peroxisome.</title>
        <authorList>
            <person name="Fu X."/>
        </authorList>
    </citation>
    <scope>NUCLEOTIDE SEQUENCE [LARGE SCALE GENOMIC DNA]</scope>
</reference>
<dbReference type="CDD" id="cd11304">
    <property type="entry name" value="Cadherin_repeat"/>
    <property type="match status" value="11"/>
</dbReference>
<protein>
    <recommendedName>
        <fullName evidence="9">Cadherin domain-containing protein</fullName>
    </recommendedName>
</protein>
<name>A0AAN7PCA4_9COLE</name>
<keyword evidence="2" id="KW-0677">Repeat</keyword>
<feature type="compositionally biased region" description="Basic residues" evidence="6">
    <location>
        <begin position="1540"/>
        <end position="1550"/>
    </location>
</feature>
<organism evidence="10 11">
    <name type="scientific">Aquatica leii</name>
    <dbReference type="NCBI Taxonomy" id="1421715"/>
    <lineage>
        <taxon>Eukaryota</taxon>
        <taxon>Metazoa</taxon>
        <taxon>Ecdysozoa</taxon>
        <taxon>Arthropoda</taxon>
        <taxon>Hexapoda</taxon>
        <taxon>Insecta</taxon>
        <taxon>Pterygota</taxon>
        <taxon>Neoptera</taxon>
        <taxon>Endopterygota</taxon>
        <taxon>Coleoptera</taxon>
        <taxon>Polyphaga</taxon>
        <taxon>Elateriformia</taxon>
        <taxon>Elateroidea</taxon>
        <taxon>Lampyridae</taxon>
        <taxon>Luciolinae</taxon>
        <taxon>Aquatica</taxon>
    </lineage>
</organism>
<feature type="compositionally biased region" description="Basic and acidic residues" evidence="6">
    <location>
        <begin position="1525"/>
        <end position="1539"/>
    </location>
</feature>
<dbReference type="GO" id="GO:0008013">
    <property type="term" value="F:beta-catenin binding"/>
    <property type="evidence" value="ECO:0007669"/>
    <property type="project" value="TreeGrafter"/>
</dbReference>
<dbReference type="Proteomes" id="UP001353858">
    <property type="component" value="Unassembled WGS sequence"/>
</dbReference>
<keyword evidence="3 5" id="KW-0106">Calcium</keyword>
<dbReference type="SMART" id="SM00112">
    <property type="entry name" value="CA"/>
    <property type="match status" value="9"/>
</dbReference>
<keyword evidence="8" id="KW-0732">Signal</keyword>
<dbReference type="EMBL" id="JARPUR010000002">
    <property type="protein sequence ID" value="KAK4881949.1"/>
    <property type="molecule type" value="Genomic_DNA"/>
</dbReference>
<feature type="domain" description="Cadherin" evidence="9">
    <location>
        <begin position="704"/>
        <end position="808"/>
    </location>
</feature>
<gene>
    <name evidence="10" type="ORF">RN001_005268</name>
</gene>
<dbReference type="InterPro" id="IPR039808">
    <property type="entry name" value="Cadherin"/>
</dbReference>
<dbReference type="InterPro" id="IPR020894">
    <property type="entry name" value="Cadherin_CS"/>
</dbReference>
<feature type="domain" description="Cadherin" evidence="9">
    <location>
        <begin position="589"/>
        <end position="677"/>
    </location>
</feature>
<dbReference type="InterPro" id="IPR002126">
    <property type="entry name" value="Cadherin-like_dom"/>
</dbReference>
<comment type="caution">
    <text evidence="10">The sequence shown here is derived from an EMBL/GenBank/DDBJ whole genome shotgun (WGS) entry which is preliminary data.</text>
</comment>
<feature type="domain" description="Cadherin" evidence="9">
    <location>
        <begin position="929"/>
        <end position="1041"/>
    </location>
</feature>
<feature type="domain" description="Cadherin" evidence="9">
    <location>
        <begin position="462"/>
        <end position="575"/>
    </location>
</feature>
<feature type="chain" id="PRO_5042942781" description="Cadherin domain-containing protein" evidence="8">
    <location>
        <begin position="21"/>
        <end position="1604"/>
    </location>
</feature>
<proteinExistence type="predicted"/>
<feature type="transmembrane region" description="Helical" evidence="7">
    <location>
        <begin position="1366"/>
        <end position="1389"/>
    </location>
</feature>
<dbReference type="SUPFAM" id="SSF49313">
    <property type="entry name" value="Cadherin-like"/>
    <property type="match status" value="10"/>
</dbReference>
<feature type="compositionally biased region" description="Basic and acidic residues" evidence="6">
    <location>
        <begin position="1438"/>
        <end position="1452"/>
    </location>
</feature>
<dbReference type="InterPro" id="IPR015919">
    <property type="entry name" value="Cadherin-like_sf"/>
</dbReference>
<sequence>MSYICICITAVSFFVQLVSGCQFYPPGEYLRFVRVPENLKVGEEVLKIEVHPRRNLNLLSTDKSDDVHYFTYQEYNKTMISLILARSLDDLVDTHNPQNVLKFKLNCDYDDGEDTISSSLSVTVYVEDINDHAPIFTGTPYHLTVDELTPVGLTIFRRIQATDRDKPNTPNSDVQYAITDGNERGIFALDGNHQAFLVLKKPLDYDSGDREFTITVTASDRGIPQRSTNATVRITVQDADDLSPKFTKGVYRTKLAEFYPLTGEKIHHRLKFEPPIFAYDQDLAIDTPIRYDILAGNDRHLFYLDHVNGSLFLEREIDLEAEGSLPGNTFVLQIQASQINAPSKTGVARVEIEILDLNDNLPEFEVDHYNISIVENLPNGFSVLQVVAKDSDQGDNSEFTYELEDKTGAFTIDNRETRSSIAMRAYAKEKTFSVITNKLDSSTVPIEVTLLDVNDNNPTFIPNNIYEFVCFTNRRVGEVIGQVHAIDPDLEQNGLVYYQIQQTRNNSNLFNIDGRTGQIFANVSNLNVSRHTLLIEAFDQPLNPSETRFSVAVVTIIVKLMNATRMTTSLNYPEFIGGPYQFWIGYMVPVGSTVGQIRVLTSNNNKKIMFDLLHSYREGVPFAVEERLGTITVVDELNKYNRTTYEFEAIVIDEEGYSIVTNVSIHIVHPNNDTTLFTKSSYINTNSSKTRRDKSNFIPFLFNPEDAQVGIALFRLEAEDLDLNENAVITYDMVSETYIPNSVFSSNPFHVNQHFMINPNSGEIIVARTLPPESEFRLNIAASDREGLNDNITIKFYIKDVNDHAPMFKKPWYTFDIEESVYTHKVLGKIEATDSDFGENSNVSYRIQFPQNQIMPFIITQFDGILKVHGQLDREKKDKYVLSVIASDNPTSGHKLSSTVNVEINVLDVNDNPPIFYGYDDVIDFKNTQVPVYFAHVSENAPVGTSVTKVFANDSDFIGNGNGLFLFSVVQNTQSKNYFTIDSKNGVITTNGKLDVDNTKIHNVTVVVSDLGSPSLSSTAMVMISVVNMEDDIKNVSKTIFLHRYYEIEVEENVPVPLKLISLNVTALYRRRRLRYSIVADKNSDIKKTFKIDPRNGTIFIISSPDRERREFYEFIVRLDEYKVSRDMTVMVYPVTNERLGNLGLNEVKIVIRVTDVNDNEPKFSMGGRPIVTAIPANVHYGYEVLRLQATDPDLGLNSEIRYQILGTSDEVSRHFIIDGLSGQIRTVSSFAKDAGKVFGFDVKATDRRGAEDGKSAIVNVLVYILNDQKQLVMILKSEPLEVESDLDNITSTLYNITGYDIRVRKLEPHSVRNELDSKLTDIYLYGVDPLLNVVVDSHKVLAFTTNGSDLQKSKSRPKLLSSLEVGVVILGCFVFICTLLVLTCVLVFRHRKKRLNQQNYLPTQPSGYALSTSELSKSILFPSSFEEAVQYSEPRREITKLSNTDKPHVDNYSRVPRSSTQIEERSRSVGGLETSMTSLHSSGRDSGIIDGGHQCPCGQSTHTSEESCNSNYEDSLNSENQSKSQDKVMTRNYENERLSKRKQRRKRNRTLTGGAVGYRAPTVAFLNPYSQQNHLTPSRFLSAQSFELIVKPGFSNTSHIGIF</sequence>
<feature type="domain" description="Cadherin" evidence="9">
    <location>
        <begin position="365"/>
        <end position="460"/>
    </location>
</feature>
<evidence type="ECO:0000256" key="2">
    <source>
        <dbReference type="ARBA" id="ARBA00022737"/>
    </source>
</evidence>
<feature type="domain" description="Cadherin" evidence="9">
    <location>
        <begin position="809"/>
        <end position="916"/>
    </location>
</feature>
<dbReference type="GO" id="GO:0007156">
    <property type="term" value="P:homophilic cell adhesion via plasma membrane adhesion molecules"/>
    <property type="evidence" value="ECO:0007669"/>
    <property type="project" value="InterPro"/>
</dbReference>
<feature type="domain" description="Cadherin" evidence="9">
    <location>
        <begin position="137"/>
        <end position="246"/>
    </location>
</feature>
<dbReference type="FunFam" id="2.60.40.60:FF:000015">
    <property type="entry name" value="FAT atypical cadherin 1"/>
    <property type="match status" value="2"/>
</dbReference>
<feature type="domain" description="Cadherin" evidence="9">
    <location>
        <begin position="1042"/>
        <end position="1164"/>
    </location>
</feature>
<evidence type="ECO:0000256" key="5">
    <source>
        <dbReference type="PROSITE-ProRule" id="PRU00043"/>
    </source>
</evidence>
<dbReference type="GO" id="GO:0016342">
    <property type="term" value="C:catenin complex"/>
    <property type="evidence" value="ECO:0007669"/>
    <property type="project" value="TreeGrafter"/>
</dbReference>
<feature type="compositionally biased region" description="Polar residues" evidence="6">
    <location>
        <begin position="1498"/>
        <end position="1524"/>
    </location>
</feature>
<dbReference type="PRINTS" id="PR00205">
    <property type="entry name" value="CADHERIN"/>
</dbReference>
<evidence type="ECO:0000256" key="4">
    <source>
        <dbReference type="ARBA" id="ARBA00023136"/>
    </source>
</evidence>
<dbReference type="PROSITE" id="PS00232">
    <property type="entry name" value="CADHERIN_1"/>
    <property type="match status" value="5"/>
</dbReference>
<feature type="signal peptide" evidence="8">
    <location>
        <begin position="1"/>
        <end position="20"/>
    </location>
</feature>
<dbReference type="GO" id="GO:0016477">
    <property type="term" value="P:cell migration"/>
    <property type="evidence" value="ECO:0007669"/>
    <property type="project" value="TreeGrafter"/>
</dbReference>
<evidence type="ECO:0000256" key="8">
    <source>
        <dbReference type="SAM" id="SignalP"/>
    </source>
</evidence>
<evidence type="ECO:0000256" key="7">
    <source>
        <dbReference type="SAM" id="Phobius"/>
    </source>
</evidence>
<feature type="region of interest" description="Disordered" evidence="6">
    <location>
        <begin position="1438"/>
        <end position="1550"/>
    </location>
</feature>